<dbReference type="InterPro" id="IPR039422">
    <property type="entry name" value="MarR/SlyA-like"/>
</dbReference>
<reference evidence="3" key="1">
    <citation type="journal article" date="2019" name="Int. J. Syst. Evol. Microbiol.">
        <title>The Global Catalogue of Microorganisms (GCM) 10K type strain sequencing project: providing services to taxonomists for standard genome sequencing and annotation.</title>
        <authorList>
            <consortium name="The Broad Institute Genomics Platform"/>
            <consortium name="The Broad Institute Genome Sequencing Center for Infectious Disease"/>
            <person name="Wu L."/>
            <person name="Ma J."/>
        </authorList>
    </citation>
    <scope>NUCLEOTIDE SEQUENCE [LARGE SCALE GENOMIC DNA]</scope>
    <source>
        <strain evidence="3">JCM 17441</strain>
    </source>
</reference>
<dbReference type="PANTHER" id="PTHR33164">
    <property type="entry name" value="TRANSCRIPTIONAL REGULATOR, MARR FAMILY"/>
    <property type="match status" value="1"/>
</dbReference>
<dbReference type="Gene3D" id="1.10.10.10">
    <property type="entry name" value="Winged helix-like DNA-binding domain superfamily/Winged helix DNA-binding domain"/>
    <property type="match status" value="1"/>
</dbReference>
<dbReference type="InterPro" id="IPR036388">
    <property type="entry name" value="WH-like_DNA-bd_sf"/>
</dbReference>
<gene>
    <name evidence="2" type="ORF">GCM10022255_031140</name>
</gene>
<dbReference type="Pfam" id="PF01047">
    <property type="entry name" value="MarR"/>
    <property type="match status" value="1"/>
</dbReference>
<evidence type="ECO:0000259" key="1">
    <source>
        <dbReference type="PROSITE" id="PS50995"/>
    </source>
</evidence>
<keyword evidence="3" id="KW-1185">Reference proteome</keyword>
<dbReference type="PRINTS" id="PR00598">
    <property type="entry name" value="HTHMARR"/>
</dbReference>
<accession>A0ABP8D729</accession>
<dbReference type="RefSeq" id="WP_345126827.1">
    <property type="nucleotide sequence ID" value="NZ_BAABAT010000006.1"/>
</dbReference>
<comment type="caution">
    <text evidence="2">The sequence shown here is derived from an EMBL/GenBank/DDBJ whole genome shotgun (WGS) entry which is preliminary data.</text>
</comment>
<evidence type="ECO:0000313" key="2">
    <source>
        <dbReference type="EMBL" id="GAA4248976.1"/>
    </source>
</evidence>
<protein>
    <submittedName>
        <fullName evidence="2">MarR family transcriptional regulator</fullName>
    </submittedName>
</protein>
<organism evidence="2 3">
    <name type="scientific">Dactylosporangium darangshiense</name>
    <dbReference type="NCBI Taxonomy" id="579108"/>
    <lineage>
        <taxon>Bacteria</taxon>
        <taxon>Bacillati</taxon>
        <taxon>Actinomycetota</taxon>
        <taxon>Actinomycetes</taxon>
        <taxon>Micromonosporales</taxon>
        <taxon>Micromonosporaceae</taxon>
        <taxon>Dactylosporangium</taxon>
    </lineage>
</organism>
<dbReference type="PROSITE" id="PS50995">
    <property type="entry name" value="HTH_MARR_2"/>
    <property type="match status" value="1"/>
</dbReference>
<proteinExistence type="predicted"/>
<dbReference type="EMBL" id="BAABAT010000006">
    <property type="protein sequence ID" value="GAA4248976.1"/>
    <property type="molecule type" value="Genomic_DNA"/>
</dbReference>
<evidence type="ECO:0000313" key="3">
    <source>
        <dbReference type="Proteomes" id="UP001500620"/>
    </source>
</evidence>
<dbReference type="InterPro" id="IPR036390">
    <property type="entry name" value="WH_DNA-bd_sf"/>
</dbReference>
<sequence length="141" mass="15797">MPDPHSAPQAAQVWRDLLTLVHERHDRRKEACEALDLSFVRIKALRRLAGEPMTMRELASRLQTDAPYTTLVVDDLEKRGLVHREPHPADRRAKLVRATDLGRAEAARAEAILTQPPPQLLALPPEELATLARIVAKLDPS</sequence>
<dbReference type="InterPro" id="IPR000835">
    <property type="entry name" value="HTH_MarR-typ"/>
</dbReference>
<name>A0ABP8D729_9ACTN</name>
<feature type="domain" description="HTH marR-type" evidence="1">
    <location>
        <begin position="10"/>
        <end position="140"/>
    </location>
</feature>
<dbReference type="Proteomes" id="UP001500620">
    <property type="component" value="Unassembled WGS sequence"/>
</dbReference>
<dbReference type="SUPFAM" id="SSF46785">
    <property type="entry name" value="Winged helix' DNA-binding domain"/>
    <property type="match status" value="1"/>
</dbReference>
<dbReference type="PANTHER" id="PTHR33164:SF99">
    <property type="entry name" value="MARR FAMILY REGULATORY PROTEIN"/>
    <property type="match status" value="1"/>
</dbReference>
<dbReference type="SMART" id="SM00347">
    <property type="entry name" value="HTH_MARR"/>
    <property type="match status" value="1"/>
</dbReference>